<dbReference type="InterPro" id="IPR032506">
    <property type="entry name" value="SGSH_C"/>
</dbReference>
<evidence type="ECO:0000313" key="6">
    <source>
        <dbReference type="EMBL" id="TWU47695.1"/>
    </source>
</evidence>
<evidence type="ECO:0000313" key="7">
    <source>
        <dbReference type="Proteomes" id="UP000317977"/>
    </source>
</evidence>
<dbReference type="CDD" id="cd16031">
    <property type="entry name" value="G6S_like"/>
    <property type="match status" value="1"/>
</dbReference>
<feature type="domain" description="SGNH hydrolase-type esterase" evidence="4">
    <location>
        <begin position="545"/>
        <end position="710"/>
    </location>
</feature>
<sequence precursor="true">MNRFLIGFAAFLLLTGLTDAKQPNILFVFSDDHALQSIGAYGSTINQTPNLDRIAKEGAVFRNSFCANSICGPSRACILTGKHSHINGFLHNGNRFDGSQMTFPKLMQEVGYQTAIIGKWHLSSDPVGFDHWEVLPGQGNYYNPDLLQMDGSRKRFDGYCTDIITEHTLKWLKEDRDPDKPFIMMCQHKAPHRNWSPPPRYYSLYDDTTIPEPDTLFDDYSGRSDLLKENEMTIANHMHWGHDMKFHGENQFPDHFADLHKNAEYGRMTADQKAAWDAAYEPKNQAFIAKMKAGGFTDREVTQWKYQRYIKDYLRCIQAVDDSMGSLLAYLDESGIADDTIVIYSSDQGFYLGEHGWYDKRWMFEESLRMPFLVRWPGVINPGVDSTAMIQNIDYAPTFLEIAGAEVPAEIQGRSMVEMMKNQGKPSASWRDAIYYAYYENAASHNVPIHDGVRTDRYKLMFFPRTRQWNLFDLETDPLEMASVHDSEAYADVLAGMQKRYRDLRQFYDVNTAIIPATRNEEKRWAERHQEMNRQAKQGDVDLAFIGDSITQGWEGAGKEVWEKYYGNRKTINLGIGGDRTEHVIWRLTHGNLSKIKPQVAVLMIGTNNTGHLDQDPAQVAAGVQEILNILAERLPDTKVVLQGIFPRGNGPLDLKRLNNIAINEMIRKMADGDRVQFLEIGDQFVESDGTIDPKIMPDKLHLSPEGYERWAKALEPTLIELGL</sequence>
<dbReference type="InterPro" id="IPR017850">
    <property type="entry name" value="Alkaline_phosphatase_core_sf"/>
</dbReference>
<dbReference type="InterPro" id="IPR036514">
    <property type="entry name" value="SGNH_hydro_sf"/>
</dbReference>
<dbReference type="PROSITE" id="PS00523">
    <property type="entry name" value="SULFATASE_1"/>
    <property type="match status" value="1"/>
</dbReference>
<dbReference type="Proteomes" id="UP000317977">
    <property type="component" value="Unassembled WGS sequence"/>
</dbReference>
<feature type="chain" id="PRO_5022751513" evidence="3">
    <location>
        <begin position="21"/>
        <end position="724"/>
    </location>
</feature>
<name>A0A5C6EGX1_9BACT</name>
<evidence type="ECO:0000256" key="3">
    <source>
        <dbReference type="SAM" id="SignalP"/>
    </source>
</evidence>
<dbReference type="EMBL" id="SJPX01000005">
    <property type="protein sequence ID" value="TWU47695.1"/>
    <property type="molecule type" value="Genomic_DNA"/>
</dbReference>
<keyword evidence="3" id="KW-0732">Signal</keyword>
<reference evidence="6 7" key="1">
    <citation type="submission" date="2019-02" db="EMBL/GenBank/DDBJ databases">
        <title>Deep-cultivation of Planctomycetes and their phenomic and genomic characterization uncovers novel biology.</title>
        <authorList>
            <person name="Wiegand S."/>
            <person name="Jogler M."/>
            <person name="Boedeker C."/>
            <person name="Pinto D."/>
            <person name="Vollmers J."/>
            <person name="Rivas-Marin E."/>
            <person name="Kohn T."/>
            <person name="Peeters S.H."/>
            <person name="Heuer A."/>
            <person name="Rast P."/>
            <person name="Oberbeckmann S."/>
            <person name="Bunk B."/>
            <person name="Jeske O."/>
            <person name="Meyerdierks A."/>
            <person name="Storesund J.E."/>
            <person name="Kallscheuer N."/>
            <person name="Luecker S."/>
            <person name="Lage O.M."/>
            <person name="Pohl T."/>
            <person name="Merkel B.J."/>
            <person name="Hornburger P."/>
            <person name="Mueller R.-W."/>
            <person name="Bruemmer F."/>
            <person name="Labrenz M."/>
            <person name="Spormann A.M."/>
            <person name="Op Den Camp H."/>
            <person name="Overmann J."/>
            <person name="Amann R."/>
            <person name="Jetten M.S.M."/>
            <person name="Mascher T."/>
            <person name="Medema M.H."/>
            <person name="Devos D.P."/>
            <person name="Kaster A.-K."/>
            <person name="Ovreas L."/>
            <person name="Rohde M."/>
            <person name="Galperin M.Y."/>
            <person name="Jogler C."/>
        </authorList>
    </citation>
    <scope>NUCLEOTIDE SEQUENCE [LARGE SCALE GENOMIC DNA]</scope>
    <source>
        <strain evidence="6 7">Poly59</strain>
    </source>
</reference>
<dbReference type="PANTHER" id="PTHR43108">
    <property type="entry name" value="N-ACETYLGLUCOSAMINE-6-SULFATASE FAMILY MEMBER"/>
    <property type="match status" value="1"/>
</dbReference>
<dbReference type="CDD" id="cd01820">
    <property type="entry name" value="PAF_acetylesterase_like"/>
    <property type="match status" value="1"/>
</dbReference>
<accession>A0A5C6EGX1</accession>
<comment type="similarity">
    <text evidence="1">Belongs to the sulfatase family.</text>
</comment>
<dbReference type="Pfam" id="PF13472">
    <property type="entry name" value="Lipase_GDSL_2"/>
    <property type="match status" value="1"/>
</dbReference>
<dbReference type="GO" id="GO:0004065">
    <property type="term" value="F:arylsulfatase activity"/>
    <property type="evidence" value="ECO:0007669"/>
    <property type="project" value="UniProtKB-EC"/>
</dbReference>
<keyword evidence="2 6" id="KW-0378">Hydrolase</keyword>
<dbReference type="InterPro" id="IPR024607">
    <property type="entry name" value="Sulfatase_CS"/>
</dbReference>
<feature type="signal peptide" evidence="3">
    <location>
        <begin position="1"/>
        <end position="20"/>
    </location>
</feature>
<feature type="domain" description="N-sulphoglucosamine sulphohydrolase C-terminal" evidence="5">
    <location>
        <begin position="353"/>
        <end position="505"/>
    </location>
</feature>
<proteinExistence type="inferred from homology"/>
<evidence type="ECO:0000256" key="2">
    <source>
        <dbReference type="ARBA" id="ARBA00022801"/>
    </source>
</evidence>
<dbReference type="Pfam" id="PF16347">
    <property type="entry name" value="SGSH_C"/>
    <property type="match status" value="1"/>
</dbReference>
<keyword evidence="7" id="KW-1185">Reference proteome</keyword>
<dbReference type="SUPFAM" id="SSF52266">
    <property type="entry name" value="SGNH hydrolase"/>
    <property type="match status" value="1"/>
</dbReference>
<evidence type="ECO:0000259" key="5">
    <source>
        <dbReference type="Pfam" id="PF16347"/>
    </source>
</evidence>
<dbReference type="SUPFAM" id="SSF53649">
    <property type="entry name" value="Alkaline phosphatase-like"/>
    <property type="match status" value="1"/>
</dbReference>
<evidence type="ECO:0000256" key="1">
    <source>
        <dbReference type="ARBA" id="ARBA00008779"/>
    </source>
</evidence>
<dbReference type="PROSITE" id="PS00149">
    <property type="entry name" value="SULFATASE_2"/>
    <property type="match status" value="1"/>
</dbReference>
<dbReference type="Gene3D" id="3.40.720.10">
    <property type="entry name" value="Alkaline Phosphatase, subunit A"/>
    <property type="match status" value="2"/>
</dbReference>
<dbReference type="PANTHER" id="PTHR43108:SF6">
    <property type="entry name" value="N-SULPHOGLUCOSAMINE SULPHOHYDROLASE"/>
    <property type="match status" value="1"/>
</dbReference>
<gene>
    <name evidence="6" type="primary">atsA_76</name>
    <name evidence="6" type="ORF">Poly59_45360</name>
</gene>
<organism evidence="6 7">
    <name type="scientific">Rubripirellula reticaptiva</name>
    <dbReference type="NCBI Taxonomy" id="2528013"/>
    <lineage>
        <taxon>Bacteria</taxon>
        <taxon>Pseudomonadati</taxon>
        <taxon>Planctomycetota</taxon>
        <taxon>Planctomycetia</taxon>
        <taxon>Pirellulales</taxon>
        <taxon>Pirellulaceae</taxon>
        <taxon>Rubripirellula</taxon>
    </lineage>
</organism>
<dbReference type="InterPro" id="IPR013830">
    <property type="entry name" value="SGNH_hydro"/>
</dbReference>
<dbReference type="AlphaFoldDB" id="A0A5C6EGX1"/>
<evidence type="ECO:0000259" key="4">
    <source>
        <dbReference type="Pfam" id="PF13472"/>
    </source>
</evidence>
<dbReference type="EC" id="3.1.6.1" evidence="6"/>
<comment type="caution">
    <text evidence="6">The sequence shown here is derived from an EMBL/GenBank/DDBJ whole genome shotgun (WGS) entry which is preliminary data.</text>
</comment>
<protein>
    <submittedName>
        <fullName evidence="6">Arylsulfatase</fullName>
        <ecNumber evidence="6">3.1.6.1</ecNumber>
    </submittedName>
</protein>
<dbReference type="RefSeq" id="WP_246151833.1">
    <property type="nucleotide sequence ID" value="NZ_SJPX01000005.1"/>
</dbReference>
<dbReference type="Gene3D" id="3.40.50.1110">
    <property type="entry name" value="SGNH hydrolase"/>
    <property type="match status" value="1"/>
</dbReference>